<dbReference type="InterPro" id="IPR029058">
    <property type="entry name" value="AB_hydrolase_fold"/>
</dbReference>
<evidence type="ECO:0000259" key="2">
    <source>
        <dbReference type="Pfam" id="PF12695"/>
    </source>
</evidence>
<feature type="domain" description="Alpha/beta hydrolase fold-5" evidence="2">
    <location>
        <begin position="37"/>
        <end position="199"/>
    </location>
</feature>
<dbReference type="Proteomes" id="UP001347796">
    <property type="component" value="Unassembled WGS sequence"/>
</dbReference>
<dbReference type="AlphaFoldDB" id="A0AAN8K2U2"/>
<keyword evidence="4" id="KW-1185">Reference proteome</keyword>
<feature type="chain" id="PRO_5042861166" description="Alpha/beta hydrolase fold-5 domain-containing protein" evidence="1">
    <location>
        <begin position="20"/>
        <end position="493"/>
    </location>
</feature>
<feature type="signal peptide" evidence="1">
    <location>
        <begin position="1"/>
        <end position="19"/>
    </location>
</feature>
<proteinExistence type="predicted"/>
<evidence type="ECO:0000313" key="3">
    <source>
        <dbReference type="EMBL" id="KAK6191738.1"/>
    </source>
</evidence>
<protein>
    <recommendedName>
        <fullName evidence="2">Alpha/beta hydrolase fold-5 domain-containing protein</fullName>
    </recommendedName>
</protein>
<keyword evidence="1" id="KW-0732">Signal</keyword>
<dbReference type="GO" id="GO:0016787">
    <property type="term" value="F:hydrolase activity"/>
    <property type="evidence" value="ECO:0007669"/>
    <property type="project" value="InterPro"/>
</dbReference>
<accession>A0AAN8K2U2</accession>
<sequence>MDRIVSLLLVLISVSACLAVKSEILSPIRADGVEAALIIVPGAYIKGNTYKPLAQQIQKSSSLKLWVALLEEFPLNLPNPIQLNGAISAAVSNIKKDGMTTNNVFVAGHSLGGVFVGNYGKSNPVKGILLFGSYLTKGNKLSDYPVPVLTISGDLDGLTRVTRIAESFEELKADAAKSQNAIYRTPVIVMNGVNHGQFSSGTMPSNVLKYDLTPEVDAATAYTMMAVNIDNFLVTALGEPSTATAKARAGLTQAYNNANALFTPLLNMKSMDVNSRGFSNWTVEAQYIISGFTLQRYALKVGNQEQSEIPFVGSKPEVKTLASTEQITTHTHISNPSNIMDVSTVKSSPDSIDAKLKSSDAVAAALPKSLKPPTGPINKTCMDINKAAWNLAMKASSQVAVKRYQSRRGRAMLFAPDVAYGTGFQWVASGLKWEETATSVTVTSTALLTKVDAFPAAFAGMHYCKLLSPYRAMEWIYVDSLRHKAEKSGWFFG</sequence>
<dbReference type="Gene3D" id="3.40.50.1820">
    <property type="entry name" value="alpha/beta hydrolase"/>
    <property type="match status" value="1"/>
</dbReference>
<name>A0AAN8K2U2_PATCE</name>
<evidence type="ECO:0000256" key="1">
    <source>
        <dbReference type="SAM" id="SignalP"/>
    </source>
</evidence>
<evidence type="ECO:0000313" key="4">
    <source>
        <dbReference type="Proteomes" id="UP001347796"/>
    </source>
</evidence>
<dbReference type="SUPFAM" id="SSF53474">
    <property type="entry name" value="alpha/beta-Hydrolases"/>
    <property type="match status" value="1"/>
</dbReference>
<dbReference type="PROSITE" id="PS51257">
    <property type="entry name" value="PROKAR_LIPOPROTEIN"/>
    <property type="match status" value="1"/>
</dbReference>
<gene>
    <name evidence="3" type="ORF">SNE40_003344</name>
</gene>
<organism evidence="3 4">
    <name type="scientific">Patella caerulea</name>
    <name type="common">Rayed Mediterranean limpet</name>
    <dbReference type="NCBI Taxonomy" id="87958"/>
    <lineage>
        <taxon>Eukaryota</taxon>
        <taxon>Metazoa</taxon>
        <taxon>Spiralia</taxon>
        <taxon>Lophotrochozoa</taxon>
        <taxon>Mollusca</taxon>
        <taxon>Gastropoda</taxon>
        <taxon>Patellogastropoda</taxon>
        <taxon>Patelloidea</taxon>
        <taxon>Patellidae</taxon>
        <taxon>Patella</taxon>
    </lineage>
</organism>
<dbReference type="EMBL" id="JAZGQO010000002">
    <property type="protein sequence ID" value="KAK6191738.1"/>
    <property type="molecule type" value="Genomic_DNA"/>
</dbReference>
<reference evidence="3 4" key="1">
    <citation type="submission" date="2024-01" db="EMBL/GenBank/DDBJ databases">
        <title>The genome of the rayed Mediterranean limpet Patella caerulea (Linnaeus, 1758).</title>
        <authorList>
            <person name="Anh-Thu Weber A."/>
            <person name="Halstead-Nussloch G."/>
        </authorList>
    </citation>
    <scope>NUCLEOTIDE SEQUENCE [LARGE SCALE GENOMIC DNA]</scope>
    <source>
        <strain evidence="3">AATW-2023a</strain>
        <tissue evidence="3">Whole specimen</tissue>
    </source>
</reference>
<dbReference type="InterPro" id="IPR029059">
    <property type="entry name" value="AB_hydrolase_5"/>
</dbReference>
<comment type="caution">
    <text evidence="3">The sequence shown here is derived from an EMBL/GenBank/DDBJ whole genome shotgun (WGS) entry which is preliminary data.</text>
</comment>
<dbReference type="Pfam" id="PF12695">
    <property type="entry name" value="Abhydrolase_5"/>
    <property type="match status" value="1"/>
</dbReference>